<evidence type="ECO:0000256" key="5">
    <source>
        <dbReference type="ARBA" id="ARBA00022989"/>
    </source>
</evidence>
<evidence type="ECO:0000259" key="8">
    <source>
        <dbReference type="Pfam" id="PF04290"/>
    </source>
</evidence>
<evidence type="ECO:0000256" key="2">
    <source>
        <dbReference type="ARBA" id="ARBA00022448"/>
    </source>
</evidence>
<gene>
    <name evidence="9" type="ORF">WG926_14175</name>
</gene>
<proteinExistence type="inferred from homology"/>
<name>A0ABU9YKW4_9PROT</name>
<sequence>MSAYIVTRGEAAIGWVISAALAFCALYVGVAVLSSLIGHAMPDEDLLVAEAMVVVAFLPQVLLVLHRRHITVDALTRHLPAAVQRPLDVVTALCGLITYGALGWAAWFALDRAILNHSTYIGFLELAEWPARAMVLLGTAGGALACLVDLVRPHEAARGMAAKDDRP</sequence>
<comment type="caution">
    <text evidence="9">The sequence shown here is derived from an EMBL/GenBank/DDBJ whole genome shotgun (WGS) entry which is preliminary data.</text>
</comment>
<dbReference type="EMBL" id="JBBKTW010000005">
    <property type="protein sequence ID" value="MEN2989458.1"/>
    <property type="molecule type" value="Genomic_DNA"/>
</dbReference>
<evidence type="ECO:0000313" key="9">
    <source>
        <dbReference type="EMBL" id="MEN2989458.1"/>
    </source>
</evidence>
<reference evidence="9 10" key="1">
    <citation type="submission" date="2024-03" db="EMBL/GenBank/DDBJ databases">
        <title>High-quality draft genome sequencing of Tistrella sp. BH-R2-4.</title>
        <authorList>
            <person name="Dong C."/>
        </authorList>
    </citation>
    <scope>NUCLEOTIDE SEQUENCE [LARGE SCALE GENOMIC DNA]</scope>
    <source>
        <strain evidence="9 10">BH-R2-4</strain>
    </source>
</reference>
<evidence type="ECO:0000256" key="6">
    <source>
        <dbReference type="ARBA" id="ARBA00023136"/>
    </source>
</evidence>
<evidence type="ECO:0000313" key="10">
    <source>
        <dbReference type="Proteomes" id="UP001413721"/>
    </source>
</evidence>
<dbReference type="RefSeq" id="WP_345933028.1">
    <property type="nucleotide sequence ID" value="NZ_JBBKTV010000004.1"/>
</dbReference>
<dbReference type="Pfam" id="PF04290">
    <property type="entry name" value="DctQ"/>
    <property type="match status" value="1"/>
</dbReference>
<comment type="similarity">
    <text evidence="7">Belongs to the TRAP transporter small permease family.</text>
</comment>
<accession>A0ABU9YKW4</accession>
<comment type="subunit">
    <text evidence="7">The complex comprises the extracytoplasmic solute receptor protein and the two transmembrane proteins.</text>
</comment>
<keyword evidence="6 7" id="KW-0472">Membrane</keyword>
<evidence type="ECO:0000256" key="3">
    <source>
        <dbReference type="ARBA" id="ARBA00022475"/>
    </source>
</evidence>
<evidence type="ECO:0000256" key="7">
    <source>
        <dbReference type="RuleBase" id="RU369079"/>
    </source>
</evidence>
<dbReference type="Proteomes" id="UP001413721">
    <property type="component" value="Unassembled WGS sequence"/>
</dbReference>
<feature type="transmembrane region" description="Helical" evidence="7">
    <location>
        <begin position="46"/>
        <end position="65"/>
    </location>
</feature>
<keyword evidence="2 7" id="KW-0813">Transport</keyword>
<comment type="function">
    <text evidence="7">Part of the tripartite ATP-independent periplasmic (TRAP) transport system.</text>
</comment>
<feature type="transmembrane region" description="Helical" evidence="7">
    <location>
        <begin position="12"/>
        <end position="34"/>
    </location>
</feature>
<keyword evidence="10" id="KW-1185">Reference proteome</keyword>
<keyword evidence="4 7" id="KW-0812">Transmembrane</keyword>
<keyword evidence="5 7" id="KW-1133">Transmembrane helix</keyword>
<feature type="domain" description="Tripartite ATP-independent periplasmic transporters DctQ component" evidence="8">
    <location>
        <begin position="44"/>
        <end position="152"/>
    </location>
</feature>
<protein>
    <recommendedName>
        <fullName evidence="7">TRAP transporter small permease protein</fullName>
    </recommendedName>
</protein>
<dbReference type="InterPro" id="IPR055348">
    <property type="entry name" value="DctQ"/>
</dbReference>
<organism evidence="9 10">
    <name type="scientific">Tistrella arctica</name>
    <dbReference type="NCBI Taxonomy" id="3133430"/>
    <lineage>
        <taxon>Bacteria</taxon>
        <taxon>Pseudomonadati</taxon>
        <taxon>Pseudomonadota</taxon>
        <taxon>Alphaproteobacteria</taxon>
        <taxon>Geminicoccales</taxon>
        <taxon>Geminicoccaceae</taxon>
        <taxon>Tistrella</taxon>
    </lineage>
</organism>
<keyword evidence="7" id="KW-0997">Cell inner membrane</keyword>
<evidence type="ECO:0000256" key="1">
    <source>
        <dbReference type="ARBA" id="ARBA00004651"/>
    </source>
</evidence>
<feature type="transmembrane region" description="Helical" evidence="7">
    <location>
        <begin position="86"/>
        <end position="109"/>
    </location>
</feature>
<keyword evidence="3" id="KW-1003">Cell membrane</keyword>
<feature type="transmembrane region" description="Helical" evidence="7">
    <location>
        <begin position="129"/>
        <end position="151"/>
    </location>
</feature>
<comment type="subcellular location">
    <subcellularLocation>
        <location evidence="7">Cell inner membrane</location>
        <topology evidence="7">Multi-pass membrane protein</topology>
    </subcellularLocation>
    <subcellularLocation>
        <location evidence="1">Cell membrane</location>
        <topology evidence="1">Multi-pass membrane protein</topology>
    </subcellularLocation>
</comment>
<evidence type="ECO:0000256" key="4">
    <source>
        <dbReference type="ARBA" id="ARBA00022692"/>
    </source>
</evidence>